<evidence type="ECO:0000256" key="7">
    <source>
        <dbReference type="ARBA" id="ARBA00022840"/>
    </source>
</evidence>
<dbReference type="InterPro" id="IPR013750">
    <property type="entry name" value="GHMP_kinase_C_dom"/>
</dbReference>
<evidence type="ECO:0000256" key="6">
    <source>
        <dbReference type="ARBA" id="ARBA00022777"/>
    </source>
</evidence>
<dbReference type="Gene3D" id="3.30.70.890">
    <property type="entry name" value="GHMP kinase, C-terminal domain"/>
    <property type="match status" value="1"/>
</dbReference>
<feature type="active site" evidence="9">
    <location>
        <position position="167"/>
    </location>
</feature>
<dbReference type="SUPFAM" id="SSF55060">
    <property type="entry name" value="GHMP Kinase, C-terminal domain"/>
    <property type="match status" value="1"/>
</dbReference>
<keyword evidence="5 9" id="KW-0547">Nucleotide-binding</keyword>
<evidence type="ECO:0000313" key="13">
    <source>
        <dbReference type="Proteomes" id="UP000215374"/>
    </source>
</evidence>
<dbReference type="Proteomes" id="UP000215374">
    <property type="component" value="Chromosome 1"/>
</dbReference>
<dbReference type="UniPathway" id="UPA00056">
    <property type="reaction ID" value="UER00094"/>
</dbReference>
<feature type="active site" evidence="9">
    <location>
        <position position="21"/>
    </location>
</feature>
<feature type="domain" description="GHMP kinase C-terminal" evidence="11">
    <location>
        <begin position="237"/>
        <end position="312"/>
    </location>
</feature>
<evidence type="ECO:0000256" key="9">
    <source>
        <dbReference type="HAMAP-Rule" id="MF_00061"/>
    </source>
</evidence>
<evidence type="ECO:0000256" key="3">
    <source>
        <dbReference type="ARBA" id="ARBA00017473"/>
    </source>
</evidence>
<comment type="function">
    <text evidence="9">Catalyzes the phosphorylation of the position 2 hydroxy group of 4-diphosphocytidyl-2C-methyl-D-erythritol.</text>
</comment>
<dbReference type="OrthoDB" id="3173073at2"/>
<dbReference type="GO" id="GO:0016114">
    <property type="term" value="P:terpenoid biosynthetic process"/>
    <property type="evidence" value="ECO:0007669"/>
    <property type="project" value="UniProtKB-UniRule"/>
</dbReference>
<keyword evidence="4 9" id="KW-0808">Transferase</keyword>
<dbReference type="InterPro" id="IPR014721">
    <property type="entry name" value="Ribsml_uS5_D2-typ_fold_subgr"/>
</dbReference>
<dbReference type="NCBIfam" id="NF002870">
    <property type="entry name" value="PRK03188.1"/>
    <property type="match status" value="1"/>
</dbReference>
<dbReference type="HAMAP" id="MF_00061">
    <property type="entry name" value="IspE"/>
    <property type="match status" value="1"/>
</dbReference>
<evidence type="ECO:0000256" key="1">
    <source>
        <dbReference type="ARBA" id="ARBA00009684"/>
    </source>
</evidence>
<dbReference type="AlphaFoldDB" id="A0A239YXD6"/>
<evidence type="ECO:0000313" key="12">
    <source>
        <dbReference type="EMBL" id="SNV63243.1"/>
    </source>
</evidence>
<gene>
    <name evidence="9 12" type="primary">ispE</name>
    <name evidence="12" type="ORF">SAMEA4535761_00800</name>
</gene>
<dbReference type="RefSeq" id="WP_051904769.1">
    <property type="nucleotide sequence ID" value="NZ_CP009211.1"/>
</dbReference>
<dbReference type="EMBL" id="LT906467">
    <property type="protein sequence ID" value="SNV63243.1"/>
    <property type="molecule type" value="Genomic_DNA"/>
</dbReference>
<sequence length="327" mass="34494">MSEVPELPEPPKSFRASAPGKVNLHLGVGEARADGYHELVTVFQAVDRREYVTLHVEDGPAVTTGSVVREMHTEFLVQRPAEDIDTPANLAWRAVDAVVDECRQVAQALPPVRIEVEKHVFVAGGMAGGSGDAAAALVAAARYVAAYAGVELDRAQLHRLGAQLGADVPFCLRGGTALGTGRGDELVDMLTRGTTHWVFINPKVGISTGKAFGLLDDMRHNDPALVPHLSTNSLSQQLTRGDQDALAKSLHNDLQAAALRMQPRLQQVIGAAEETPGVLRAIISGSGPTIAALCADADAANSARASLRERFPDYEVVTAAGPSPGAQ</sequence>
<comment type="catalytic activity">
    <reaction evidence="9">
        <text>4-CDP-2-C-methyl-D-erythritol + ATP = 4-CDP-2-C-methyl-D-erythritol 2-phosphate + ADP + H(+)</text>
        <dbReference type="Rhea" id="RHEA:18437"/>
        <dbReference type="ChEBI" id="CHEBI:15378"/>
        <dbReference type="ChEBI" id="CHEBI:30616"/>
        <dbReference type="ChEBI" id="CHEBI:57823"/>
        <dbReference type="ChEBI" id="CHEBI:57919"/>
        <dbReference type="ChEBI" id="CHEBI:456216"/>
        <dbReference type="EC" id="2.7.1.148"/>
    </reaction>
</comment>
<organism evidence="12 13">
    <name type="scientific">Corynebacterium imitans</name>
    <dbReference type="NCBI Taxonomy" id="156978"/>
    <lineage>
        <taxon>Bacteria</taxon>
        <taxon>Bacillati</taxon>
        <taxon>Actinomycetota</taxon>
        <taxon>Actinomycetes</taxon>
        <taxon>Mycobacteriales</taxon>
        <taxon>Corynebacteriaceae</taxon>
        <taxon>Corynebacterium</taxon>
    </lineage>
</organism>
<evidence type="ECO:0000256" key="4">
    <source>
        <dbReference type="ARBA" id="ARBA00022679"/>
    </source>
</evidence>
<protein>
    <recommendedName>
        <fullName evidence="3 9">4-diphosphocytidyl-2-C-methyl-D-erythritol kinase</fullName>
        <shortName evidence="9">CMK</shortName>
        <ecNumber evidence="2 9">2.7.1.148</ecNumber>
    </recommendedName>
    <alternativeName>
        <fullName evidence="8 9">4-(cytidine-5'-diphospho)-2-C-methyl-D-erythritol kinase</fullName>
    </alternativeName>
</protein>
<dbReference type="InterPro" id="IPR004424">
    <property type="entry name" value="IspE"/>
</dbReference>
<comment type="pathway">
    <text evidence="9">Isoprenoid biosynthesis; isopentenyl diphosphate biosynthesis via DXP pathway; isopentenyl diphosphate from 1-deoxy-D-xylulose 5-phosphate: step 3/6.</text>
</comment>
<feature type="domain" description="GHMP kinase N-terminal" evidence="10">
    <location>
        <begin position="89"/>
        <end position="175"/>
    </location>
</feature>
<keyword evidence="7 9" id="KW-0067">ATP-binding</keyword>
<evidence type="ECO:0000259" key="11">
    <source>
        <dbReference type="Pfam" id="PF08544"/>
    </source>
</evidence>
<dbReference type="Pfam" id="PF00288">
    <property type="entry name" value="GHMP_kinases_N"/>
    <property type="match status" value="1"/>
</dbReference>
<accession>A0A239YXD6</accession>
<dbReference type="PANTHER" id="PTHR43527:SF2">
    <property type="entry name" value="4-DIPHOSPHOCYTIDYL-2-C-METHYL-D-ERYTHRITOL KINASE, CHLOROPLASTIC"/>
    <property type="match status" value="1"/>
</dbReference>
<proteinExistence type="inferred from homology"/>
<comment type="caution">
    <text evidence="9">Lacks conserved residue(s) required for the propagation of feature annotation.</text>
</comment>
<evidence type="ECO:0000256" key="5">
    <source>
        <dbReference type="ARBA" id="ARBA00022741"/>
    </source>
</evidence>
<name>A0A239YXD6_9CORY</name>
<dbReference type="PIRSF" id="PIRSF010376">
    <property type="entry name" value="IspE"/>
    <property type="match status" value="1"/>
</dbReference>
<reference evidence="12 13" key="1">
    <citation type="submission" date="2017-06" db="EMBL/GenBank/DDBJ databases">
        <authorList>
            <consortium name="Pathogen Informatics"/>
        </authorList>
    </citation>
    <scope>NUCLEOTIDE SEQUENCE [LARGE SCALE GENOMIC DNA]</scope>
    <source>
        <strain evidence="12 13">NCTC13015</strain>
    </source>
</reference>
<dbReference type="GO" id="GO:0005524">
    <property type="term" value="F:ATP binding"/>
    <property type="evidence" value="ECO:0007669"/>
    <property type="project" value="UniProtKB-UniRule"/>
</dbReference>
<dbReference type="SUPFAM" id="SSF54211">
    <property type="entry name" value="Ribosomal protein S5 domain 2-like"/>
    <property type="match status" value="1"/>
</dbReference>
<dbReference type="NCBIfam" id="TIGR00154">
    <property type="entry name" value="ispE"/>
    <property type="match status" value="1"/>
</dbReference>
<comment type="similarity">
    <text evidence="1 9">Belongs to the GHMP kinase family. IspE subfamily.</text>
</comment>
<dbReference type="InterPro" id="IPR036554">
    <property type="entry name" value="GHMP_kinase_C_sf"/>
</dbReference>
<dbReference type="GO" id="GO:0050515">
    <property type="term" value="F:4-(cytidine 5'-diphospho)-2-C-methyl-D-erythritol kinase activity"/>
    <property type="evidence" value="ECO:0007669"/>
    <property type="project" value="UniProtKB-UniRule"/>
</dbReference>
<keyword evidence="6 9" id="KW-0418">Kinase</keyword>
<dbReference type="PRINTS" id="PR00958">
    <property type="entry name" value="HOMSERKINASE"/>
</dbReference>
<dbReference type="Gene3D" id="3.30.230.10">
    <property type="match status" value="1"/>
</dbReference>
<keyword evidence="9" id="KW-0414">Isoprene biosynthesis</keyword>
<evidence type="ECO:0000259" key="10">
    <source>
        <dbReference type="Pfam" id="PF00288"/>
    </source>
</evidence>
<dbReference type="InterPro" id="IPR020568">
    <property type="entry name" value="Ribosomal_Su5_D2-typ_SF"/>
</dbReference>
<evidence type="ECO:0000256" key="8">
    <source>
        <dbReference type="ARBA" id="ARBA00032554"/>
    </source>
</evidence>
<evidence type="ECO:0000256" key="2">
    <source>
        <dbReference type="ARBA" id="ARBA00012052"/>
    </source>
</evidence>
<dbReference type="GO" id="GO:0019288">
    <property type="term" value="P:isopentenyl diphosphate biosynthetic process, methylerythritol 4-phosphate pathway"/>
    <property type="evidence" value="ECO:0007669"/>
    <property type="project" value="UniProtKB-UniRule"/>
</dbReference>
<dbReference type="Pfam" id="PF08544">
    <property type="entry name" value="GHMP_kinases_C"/>
    <property type="match status" value="1"/>
</dbReference>
<dbReference type="EC" id="2.7.1.148" evidence="2 9"/>
<dbReference type="InterPro" id="IPR006204">
    <property type="entry name" value="GHMP_kinase_N_dom"/>
</dbReference>
<dbReference type="PANTHER" id="PTHR43527">
    <property type="entry name" value="4-DIPHOSPHOCYTIDYL-2-C-METHYL-D-ERYTHRITOL KINASE, CHLOROPLASTIC"/>
    <property type="match status" value="1"/>
</dbReference>